<dbReference type="RefSeq" id="XP_040756638.1">
    <property type="nucleotide sequence ID" value="XM_040901078.1"/>
</dbReference>
<sequence length="157" mass="17767">MTLPSLNSGSPQVTASLPSSSIFNGGLSSSVPESSLFKRHPTLFFCEFKDCTRHKKAFKTISDLRRHKREVHNLPTGSDIDKGYLCPSKNCPTPDKTWTRLDNLRNHITKMHGDENTDELIRKSAIPKYDLFGENKSQSTSPFIFSRYQIDMNRSGT</sequence>
<dbReference type="Gene3D" id="3.30.160.60">
    <property type="entry name" value="Classic Zinc Finger"/>
    <property type="match status" value="1"/>
</dbReference>
<evidence type="ECO:0000259" key="1">
    <source>
        <dbReference type="SMART" id="SM00355"/>
    </source>
</evidence>
<evidence type="ECO:0000313" key="3">
    <source>
        <dbReference type="Proteomes" id="UP000244073"/>
    </source>
</evidence>
<name>A0A2T5M9N7_9EURO</name>
<accession>A0A2T5M9N7</accession>
<dbReference type="SMART" id="SM00355">
    <property type="entry name" value="ZnF_C2H2"/>
    <property type="match status" value="2"/>
</dbReference>
<proteinExistence type="predicted"/>
<dbReference type="Proteomes" id="UP000244073">
    <property type="component" value="Unassembled WGS sequence"/>
</dbReference>
<dbReference type="VEuPathDB" id="FungiDB:P175DRAFT_068096"/>
<comment type="caution">
    <text evidence="2">The sequence shown here is derived from an EMBL/GenBank/DDBJ whole genome shotgun (WGS) entry which is preliminary data.</text>
</comment>
<dbReference type="AlphaFoldDB" id="A0A2T5M9N7"/>
<feature type="domain" description="C2H2-type" evidence="1">
    <location>
        <begin position="44"/>
        <end position="72"/>
    </location>
</feature>
<dbReference type="InterPro" id="IPR013087">
    <property type="entry name" value="Znf_C2H2_type"/>
</dbReference>
<evidence type="ECO:0000313" key="2">
    <source>
        <dbReference type="EMBL" id="PTU25246.1"/>
    </source>
</evidence>
<feature type="domain" description="C2H2-type" evidence="1">
    <location>
        <begin position="84"/>
        <end position="112"/>
    </location>
</feature>
<dbReference type="EMBL" id="MSFN02000001">
    <property type="protein sequence ID" value="PTU25246.1"/>
    <property type="molecule type" value="Genomic_DNA"/>
</dbReference>
<dbReference type="OrthoDB" id="6077919at2759"/>
<organism evidence="2 3">
    <name type="scientific">Aspergillus ochraceoroseus IBT 24754</name>
    <dbReference type="NCBI Taxonomy" id="1392256"/>
    <lineage>
        <taxon>Eukaryota</taxon>
        <taxon>Fungi</taxon>
        <taxon>Dikarya</taxon>
        <taxon>Ascomycota</taxon>
        <taxon>Pezizomycotina</taxon>
        <taxon>Eurotiomycetes</taxon>
        <taxon>Eurotiomycetidae</taxon>
        <taxon>Eurotiales</taxon>
        <taxon>Aspergillaceae</taxon>
        <taxon>Aspergillus</taxon>
        <taxon>Aspergillus subgen. Nidulantes</taxon>
    </lineage>
</organism>
<protein>
    <recommendedName>
        <fullName evidence="1">C2H2-type domain-containing protein</fullName>
    </recommendedName>
</protein>
<gene>
    <name evidence="2" type="ORF">P175DRAFT_068096</name>
</gene>
<dbReference type="GeneID" id="63817962"/>
<reference evidence="2 3" key="1">
    <citation type="journal article" date="2018" name="Proc. Natl. Acad. Sci. U.S.A.">
        <title>Linking secondary metabolites to gene clusters through genome sequencing of six diverse Aspergillus species.</title>
        <authorList>
            <person name="Kaerboelling I."/>
            <person name="Vesth T.C."/>
            <person name="Frisvad J.C."/>
            <person name="Nybo J.L."/>
            <person name="Theobald S."/>
            <person name="Kuo A."/>
            <person name="Bowyer P."/>
            <person name="Matsuda Y."/>
            <person name="Mondo S."/>
            <person name="Lyhne E.K."/>
            <person name="Kogle M.E."/>
            <person name="Clum A."/>
            <person name="Lipzen A."/>
            <person name="Salamov A."/>
            <person name="Ngan C.Y."/>
            <person name="Daum C."/>
            <person name="Chiniquy J."/>
            <person name="Barry K."/>
            <person name="LaButti K."/>
            <person name="Haridas S."/>
            <person name="Simmons B.A."/>
            <person name="Magnuson J.K."/>
            <person name="Mortensen U.H."/>
            <person name="Larsen T.O."/>
            <person name="Grigoriev I.V."/>
            <person name="Baker S.E."/>
            <person name="Andersen M.R."/>
        </authorList>
    </citation>
    <scope>NUCLEOTIDE SEQUENCE [LARGE SCALE GENOMIC DNA]</scope>
    <source>
        <strain evidence="2 3">IBT 24754</strain>
    </source>
</reference>